<dbReference type="InParanoid" id="K3WFD6"/>
<accession>K3WFD6</accession>
<evidence type="ECO:0000256" key="2">
    <source>
        <dbReference type="ARBA" id="ARBA00012071"/>
    </source>
</evidence>
<dbReference type="VEuPathDB" id="FungiDB:PYU1_G003667"/>
<evidence type="ECO:0000256" key="6">
    <source>
        <dbReference type="ARBA" id="ARBA00022741"/>
    </source>
</evidence>
<comment type="pathway">
    <text evidence="1">Glycolipid biosynthesis; lipid IV(A) biosynthesis; lipid IV(A) from (3R)-3-hydroxytetradecanoyl-[acyl-carrier-protein] and UDP-N-acetyl-alpha-D-glucosamine: step 6/6.</text>
</comment>
<dbReference type="GO" id="GO:0016020">
    <property type="term" value="C:membrane"/>
    <property type="evidence" value="ECO:0007669"/>
    <property type="project" value="GOC"/>
</dbReference>
<keyword evidence="3" id="KW-0444">Lipid biosynthesis</keyword>
<evidence type="ECO:0000256" key="4">
    <source>
        <dbReference type="ARBA" id="ARBA00022556"/>
    </source>
</evidence>
<dbReference type="InterPro" id="IPR003758">
    <property type="entry name" value="LpxK"/>
</dbReference>
<dbReference type="EC" id="2.7.1.130" evidence="2"/>
<evidence type="ECO:0000256" key="1">
    <source>
        <dbReference type="ARBA" id="ARBA00004870"/>
    </source>
</evidence>
<evidence type="ECO:0000256" key="5">
    <source>
        <dbReference type="ARBA" id="ARBA00022679"/>
    </source>
</evidence>
<dbReference type="EnsemblProtists" id="PYU1_T003677">
    <property type="protein sequence ID" value="PYU1_T003677"/>
    <property type="gene ID" value="PYU1_G003667"/>
</dbReference>
<evidence type="ECO:0000256" key="7">
    <source>
        <dbReference type="ARBA" id="ARBA00022777"/>
    </source>
</evidence>
<name>K3WFD6_GLOUD</name>
<dbReference type="NCBIfam" id="TIGR00682">
    <property type="entry name" value="lpxK"/>
    <property type="match status" value="1"/>
</dbReference>
<evidence type="ECO:0000313" key="10">
    <source>
        <dbReference type="EnsemblProtists" id="PYU1_T003677"/>
    </source>
</evidence>
<proteinExistence type="inferred from homology"/>
<evidence type="ECO:0000313" key="11">
    <source>
        <dbReference type="Proteomes" id="UP000019132"/>
    </source>
</evidence>
<evidence type="ECO:0000256" key="9">
    <source>
        <dbReference type="ARBA" id="ARBA00023098"/>
    </source>
</evidence>
<sequence length="395" mass="43692">MVLLMRAWRRMRRQCHAAVLSALRSRKSSAPAAIEARGDGSSEQNKRWLSALYGAIIATKRTRELARAARISPPAVPVISVGNVTFGATGKTPCVLFLTDMILHHSFHTTAKVPMLLSRGYGDDEWRLFASLFPECKVAIGSDRVRIGAQAVQDFNDALSCILLDDGLQQWRIRKDLEIVMIDALHPFGNGALIPHGSLRETPQDALARADIVILHHANLLPTQTALDTLRSEIHAYSSTKGGHTVIATSQMNVQGLVPVGEIGSVKPDTSFSSNYDELKGKCAFILCGVGNPDSVKRVVDSMGCWHHVHMEAFPDHYMFTQADLEDMQQEVVALAQRTQRDVVVVTTEKDFFRDEQLLTTFANQCDVRVLRCAFELADNAHVVQQRVLEVLASK</sequence>
<keyword evidence="9" id="KW-0443">Lipid metabolism</keyword>
<dbReference type="eggNOG" id="ENOG502QRUA">
    <property type="taxonomic scope" value="Eukaryota"/>
</dbReference>
<reference evidence="11" key="2">
    <citation type="submission" date="2010-04" db="EMBL/GenBank/DDBJ databases">
        <authorList>
            <person name="Buell R."/>
            <person name="Hamilton J."/>
            <person name="Hostetler J."/>
        </authorList>
    </citation>
    <scope>NUCLEOTIDE SEQUENCE [LARGE SCALE GENOMIC DNA]</scope>
    <source>
        <strain evidence="11">DAOM:BR144</strain>
    </source>
</reference>
<dbReference type="UniPathway" id="UPA00359">
    <property type="reaction ID" value="UER00482"/>
</dbReference>
<dbReference type="PANTHER" id="PTHR42724:SF1">
    <property type="entry name" value="TETRAACYLDISACCHARIDE 4'-KINASE, MITOCHONDRIAL-RELATED"/>
    <property type="match status" value="1"/>
</dbReference>
<dbReference type="STRING" id="431595.K3WFD6"/>
<dbReference type="AlphaFoldDB" id="K3WFD6"/>
<keyword evidence="4" id="KW-0441">Lipid A biosynthesis</keyword>
<keyword evidence="6" id="KW-0547">Nucleotide-binding</keyword>
<organism evidence="10 11">
    <name type="scientific">Globisporangium ultimum (strain ATCC 200006 / CBS 805.95 / DAOM BR144)</name>
    <name type="common">Pythium ultimum</name>
    <dbReference type="NCBI Taxonomy" id="431595"/>
    <lineage>
        <taxon>Eukaryota</taxon>
        <taxon>Sar</taxon>
        <taxon>Stramenopiles</taxon>
        <taxon>Oomycota</taxon>
        <taxon>Peronosporomycetes</taxon>
        <taxon>Pythiales</taxon>
        <taxon>Pythiaceae</taxon>
        <taxon>Globisporangium</taxon>
    </lineage>
</organism>
<dbReference type="HAMAP" id="MF_00409">
    <property type="entry name" value="LpxK"/>
    <property type="match status" value="1"/>
</dbReference>
<keyword evidence="5" id="KW-0808">Transferase</keyword>
<evidence type="ECO:0000256" key="8">
    <source>
        <dbReference type="ARBA" id="ARBA00022840"/>
    </source>
</evidence>
<dbReference type="PANTHER" id="PTHR42724">
    <property type="entry name" value="TETRAACYLDISACCHARIDE 4'-KINASE"/>
    <property type="match status" value="1"/>
</dbReference>
<dbReference type="GO" id="GO:0009029">
    <property type="term" value="F:lipid-A 4'-kinase activity"/>
    <property type="evidence" value="ECO:0007669"/>
    <property type="project" value="UniProtKB-EC"/>
</dbReference>
<dbReference type="HOGENOM" id="CLU_038816_6_2_1"/>
<protein>
    <recommendedName>
        <fullName evidence="2">tetraacyldisaccharide 4'-kinase</fullName>
        <ecNumber evidence="2">2.7.1.130</ecNumber>
    </recommendedName>
</protein>
<dbReference type="OMA" id="KTPFVQF"/>
<reference evidence="11" key="1">
    <citation type="journal article" date="2010" name="Genome Biol.">
        <title>Genome sequence of the necrotrophic plant pathogen Pythium ultimum reveals original pathogenicity mechanisms and effector repertoire.</title>
        <authorList>
            <person name="Levesque C.A."/>
            <person name="Brouwer H."/>
            <person name="Cano L."/>
            <person name="Hamilton J.P."/>
            <person name="Holt C."/>
            <person name="Huitema E."/>
            <person name="Raffaele S."/>
            <person name="Robideau G.P."/>
            <person name="Thines M."/>
            <person name="Win J."/>
            <person name="Zerillo M.M."/>
            <person name="Beakes G.W."/>
            <person name="Boore J.L."/>
            <person name="Busam D."/>
            <person name="Dumas B."/>
            <person name="Ferriera S."/>
            <person name="Fuerstenberg S.I."/>
            <person name="Gachon C.M."/>
            <person name="Gaulin E."/>
            <person name="Govers F."/>
            <person name="Grenville-Briggs L."/>
            <person name="Horner N."/>
            <person name="Hostetler J."/>
            <person name="Jiang R.H."/>
            <person name="Johnson J."/>
            <person name="Krajaejun T."/>
            <person name="Lin H."/>
            <person name="Meijer H.J."/>
            <person name="Moore B."/>
            <person name="Morris P."/>
            <person name="Phuntmart V."/>
            <person name="Puiu D."/>
            <person name="Shetty J."/>
            <person name="Stajich J.E."/>
            <person name="Tripathy S."/>
            <person name="Wawra S."/>
            <person name="van West P."/>
            <person name="Whitty B.R."/>
            <person name="Coutinho P.M."/>
            <person name="Henrissat B."/>
            <person name="Martin F."/>
            <person name="Thomas P.D."/>
            <person name="Tyler B.M."/>
            <person name="De Vries R.P."/>
            <person name="Kamoun S."/>
            <person name="Yandell M."/>
            <person name="Tisserat N."/>
            <person name="Buell C.R."/>
        </authorList>
    </citation>
    <scope>NUCLEOTIDE SEQUENCE</scope>
    <source>
        <strain evidence="11">DAOM:BR144</strain>
    </source>
</reference>
<dbReference type="GO" id="GO:0009245">
    <property type="term" value="P:lipid A biosynthetic process"/>
    <property type="evidence" value="ECO:0007669"/>
    <property type="project" value="UniProtKB-KW"/>
</dbReference>
<dbReference type="Proteomes" id="UP000019132">
    <property type="component" value="Unassembled WGS sequence"/>
</dbReference>
<keyword evidence="7" id="KW-0418">Kinase</keyword>
<reference evidence="10" key="3">
    <citation type="submission" date="2015-02" db="UniProtKB">
        <authorList>
            <consortium name="EnsemblProtists"/>
        </authorList>
    </citation>
    <scope>IDENTIFICATION</scope>
    <source>
        <strain evidence="10">DAOM BR144</strain>
    </source>
</reference>
<dbReference type="EMBL" id="GL376638">
    <property type="status" value="NOT_ANNOTATED_CDS"/>
    <property type="molecule type" value="Genomic_DNA"/>
</dbReference>
<evidence type="ECO:0000256" key="3">
    <source>
        <dbReference type="ARBA" id="ARBA00022516"/>
    </source>
</evidence>
<dbReference type="Pfam" id="PF02606">
    <property type="entry name" value="LpxK"/>
    <property type="match status" value="1"/>
</dbReference>
<keyword evidence="11" id="KW-1185">Reference proteome</keyword>
<keyword evidence="8" id="KW-0067">ATP-binding</keyword>
<dbReference type="GO" id="GO:0005524">
    <property type="term" value="F:ATP binding"/>
    <property type="evidence" value="ECO:0007669"/>
    <property type="project" value="UniProtKB-KW"/>
</dbReference>